<dbReference type="GO" id="GO:0016787">
    <property type="term" value="F:hydrolase activity"/>
    <property type="evidence" value="ECO:0007669"/>
    <property type="project" value="UniProtKB-KW"/>
</dbReference>
<dbReference type="InterPro" id="IPR001466">
    <property type="entry name" value="Beta-lactam-related"/>
</dbReference>
<feature type="domain" description="Beta-lactamase-related" evidence="1">
    <location>
        <begin position="96"/>
        <end position="424"/>
    </location>
</feature>
<dbReference type="Proteomes" id="UP001343492">
    <property type="component" value="Unassembled WGS sequence"/>
</dbReference>
<dbReference type="PANTHER" id="PTHR43283">
    <property type="entry name" value="BETA-LACTAMASE-RELATED"/>
    <property type="match status" value="1"/>
</dbReference>
<dbReference type="Gene3D" id="3.40.710.10">
    <property type="entry name" value="DD-peptidase/beta-lactamase superfamily"/>
    <property type="match status" value="1"/>
</dbReference>
<accession>A0ABU7GDN6</accession>
<name>A0ABU7GDN6_9SPHN</name>
<proteinExistence type="predicted"/>
<dbReference type="PROSITE" id="PS51318">
    <property type="entry name" value="TAT"/>
    <property type="match status" value="1"/>
</dbReference>
<dbReference type="PANTHER" id="PTHR43283:SF3">
    <property type="entry name" value="BETA-LACTAMASE FAMILY PROTEIN (AFU_ORTHOLOGUE AFUA_5G07500)"/>
    <property type="match status" value="1"/>
</dbReference>
<protein>
    <submittedName>
        <fullName evidence="2">Serine hydrolase domain-containing protein</fullName>
        <ecNumber evidence="2">3.1.1.103</ecNumber>
    </submittedName>
</protein>
<organism evidence="2 3">
    <name type="scientific">Altererythrobacter litoralis</name>
    <dbReference type="NCBI Taxonomy" id="3113904"/>
    <lineage>
        <taxon>Bacteria</taxon>
        <taxon>Pseudomonadati</taxon>
        <taxon>Pseudomonadota</taxon>
        <taxon>Alphaproteobacteria</taxon>
        <taxon>Sphingomonadales</taxon>
        <taxon>Erythrobacteraceae</taxon>
        <taxon>Altererythrobacter</taxon>
    </lineage>
</organism>
<dbReference type="EC" id="3.1.1.103" evidence="2"/>
<dbReference type="SUPFAM" id="SSF56601">
    <property type="entry name" value="beta-lactamase/transpeptidase-like"/>
    <property type="match status" value="1"/>
</dbReference>
<dbReference type="InterPro" id="IPR006311">
    <property type="entry name" value="TAT_signal"/>
</dbReference>
<keyword evidence="3" id="KW-1185">Reference proteome</keyword>
<dbReference type="InterPro" id="IPR012338">
    <property type="entry name" value="Beta-lactam/transpept-like"/>
</dbReference>
<dbReference type="RefSeq" id="WP_354144315.1">
    <property type="nucleotide sequence ID" value="NZ_JAZDQV010000004.1"/>
</dbReference>
<evidence type="ECO:0000259" key="1">
    <source>
        <dbReference type="Pfam" id="PF00144"/>
    </source>
</evidence>
<reference evidence="2 3" key="1">
    <citation type="submission" date="2024-01" db="EMBL/GenBank/DDBJ databases">
        <title>The genome sequence of Erythrobacteraceae sp. strain 1XM1-14.</title>
        <authorList>
            <person name="Liu Y."/>
        </authorList>
    </citation>
    <scope>NUCLEOTIDE SEQUENCE [LARGE SCALE GENOMIC DNA]</scope>
    <source>
        <strain evidence="2 3">1XM1-14</strain>
    </source>
</reference>
<comment type="caution">
    <text evidence="2">The sequence shown here is derived from an EMBL/GenBank/DDBJ whole genome shotgun (WGS) entry which is preliminary data.</text>
</comment>
<evidence type="ECO:0000313" key="2">
    <source>
        <dbReference type="EMBL" id="MEE1877209.1"/>
    </source>
</evidence>
<dbReference type="EMBL" id="JAZDQV010000004">
    <property type="protein sequence ID" value="MEE1877209.1"/>
    <property type="molecule type" value="Genomic_DNA"/>
</dbReference>
<keyword evidence="2" id="KW-0378">Hydrolase</keyword>
<sequence length="439" mass="46934">MAFREFPASQLSRRNLLRGSAYLAAGGVLAGMPLGSDLLRAHDVGAAWPNVAERIGHYVNGGKVPNMVASFGWGLDDPHTVARGTLKFGGATSAGIDSLYRIYSMTKPITGMATMMLLEDGKIGIDQPLAEILPAFAEMRVLKRADGPLDDTVPAERPITIRQLLTHTAGLGYDIVNKGPLLDAYRANGITSGQVSRLPIPGMPQVRSAPSLEAWADRLAALPLLLQPGTKWSYSASIDLLGRVIEAASGQDFAQFMQERMFDPCGMDSTYWQVPESEVGRLTDNYGILAGMPLPMDPAGNSIFLDRPPLAWGGSGLVSSPRDYDRFLKMLLGYGKIDGRRVMGETAVRIGTSNLLPETATMEGTWVAGQQFGAGGRVVGQTYGWGGAAGTLASVDFGSGLRAGLFVQYMPSESYPIRDEFLAALAKDLGVNERAFSLG</sequence>
<gene>
    <name evidence="2" type="ORF">VRS74_05865</name>
</gene>
<evidence type="ECO:0000313" key="3">
    <source>
        <dbReference type="Proteomes" id="UP001343492"/>
    </source>
</evidence>
<dbReference type="Pfam" id="PF00144">
    <property type="entry name" value="Beta-lactamase"/>
    <property type="match status" value="1"/>
</dbReference>
<dbReference type="InterPro" id="IPR050789">
    <property type="entry name" value="Diverse_Enzym_Activities"/>
</dbReference>